<evidence type="ECO:0000259" key="1">
    <source>
        <dbReference type="Pfam" id="PF13649"/>
    </source>
</evidence>
<dbReference type="PANTHER" id="PTHR42912">
    <property type="entry name" value="METHYLTRANSFERASE"/>
    <property type="match status" value="1"/>
</dbReference>
<dbReference type="InterPro" id="IPR050508">
    <property type="entry name" value="Methyltransf_Superfamily"/>
</dbReference>
<evidence type="ECO:0000313" key="3">
    <source>
        <dbReference type="Proteomes" id="UP000245252"/>
    </source>
</evidence>
<keyword evidence="3" id="KW-1185">Reference proteome</keyword>
<reference evidence="2 3" key="1">
    <citation type="submission" date="2018-05" db="EMBL/GenBank/DDBJ databases">
        <title>The draft genome of strain NS-104.</title>
        <authorList>
            <person name="Hang P."/>
            <person name="Jiang J."/>
        </authorList>
    </citation>
    <scope>NUCLEOTIDE SEQUENCE [LARGE SCALE GENOMIC DNA]</scope>
    <source>
        <strain evidence="2 3">NS-104</strain>
    </source>
</reference>
<dbReference type="InterPro" id="IPR041698">
    <property type="entry name" value="Methyltransf_25"/>
</dbReference>
<protein>
    <submittedName>
        <fullName evidence="2">Methyltransferase type 11</fullName>
    </submittedName>
</protein>
<dbReference type="GO" id="GO:0032259">
    <property type="term" value="P:methylation"/>
    <property type="evidence" value="ECO:0007669"/>
    <property type="project" value="UniProtKB-KW"/>
</dbReference>
<dbReference type="AlphaFoldDB" id="A0A2U2DMT2"/>
<keyword evidence="2" id="KW-0489">Methyltransferase</keyword>
<keyword evidence="2" id="KW-0808">Transferase</keyword>
<gene>
    <name evidence="2" type="ORF">DEM27_19135</name>
</gene>
<dbReference type="CDD" id="cd02440">
    <property type="entry name" value="AdoMet_MTases"/>
    <property type="match status" value="1"/>
</dbReference>
<dbReference type="InterPro" id="IPR029063">
    <property type="entry name" value="SAM-dependent_MTases_sf"/>
</dbReference>
<dbReference type="OrthoDB" id="9765084at2"/>
<sequence>MTRNATSAGHEASNAGWLDLHFESSRPEYEAALRAVGISKGWSVLDAGCGSGGFLPHIAELVGAAGSLTALDLAPENVEMAGALLAATASGAPARAHVGNVLALPFADATFDCVWSANVMQYLTPAEFRQAAAEAGRVLKPGGLYAVKEFDSTSLQIRPIDYGIFTRFMAARMETFRKKGVLGTDCGSRLPALLEDAGWKIVRRRGWMVERWAPAGIHTQNYLRDLLSYFASVAADYDLPSDDHRYWRGLAGAPDRMLQSPEFCYREFFTVVVCRLEGA</sequence>
<name>A0A2U2DMT2_9HYPH</name>
<dbReference type="Gene3D" id="3.40.50.150">
    <property type="entry name" value="Vaccinia Virus protein VP39"/>
    <property type="match status" value="1"/>
</dbReference>
<dbReference type="SUPFAM" id="SSF53335">
    <property type="entry name" value="S-adenosyl-L-methionine-dependent methyltransferases"/>
    <property type="match status" value="1"/>
</dbReference>
<dbReference type="Proteomes" id="UP000245252">
    <property type="component" value="Unassembled WGS sequence"/>
</dbReference>
<dbReference type="GO" id="GO:0008168">
    <property type="term" value="F:methyltransferase activity"/>
    <property type="evidence" value="ECO:0007669"/>
    <property type="project" value="UniProtKB-KW"/>
</dbReference>
<organism evidence="2 3">
    <name type="scientific">Metarhizobium album</name>
    <dbReference type="NCBI Taxonomy" id="2182425"/>
    <lineage>
        <taxon>Bacteria</taxon>
        <taxon>Pseudomonadati</taxon>
        <taxon>Pseudomonadota</taxon>
        <taxon>Alphaproteobacteria</taxon>
        <taxon>Hyphomicrobiales</taxon>
        <taxon>Rhizobiaceae</taxon>
        <taxon>Metarhizobium</taxon>
    </lineage>
</organism>
<dbReference type="PANTHER" id="PTHR42912:SF93">
    <property type="entry name" value="N6-ADENOSINE-METHYLTRANSFERASE TMT1A"/>
    <property type="match status" value="1"/>
</dbReference>
<accession>A0A2U2DMT2</accession>
<proteinExistence type="predicted"/>
<dbReference type="EMBL" id="QFBC01000009">
    <property type="protein sequence ID" value="PWE54635.1"/>
    <property type="molecule type" value="Genomic_DNA"/>
</dbReference>
<dbReference type="RefSeq" id="WP_109459855.1">
    <property type="nucleotide sequence ID" value="NZ_QFBC01000009.1"/>
</dbReference>
<feature type="domain" description="Methyltransferase" evidence="1">
    <location>
        <begin position="44"/>
        <end position="143"/>
    </location>
</feature>
<comment type="caution">
    <text evidence="2">The sequence shown here is derived from an EMBL/GenBank/DDBJ whole genome shotgun (WGS) entry which is preliminary data.</text>
</comment>
<evidence type="ECO:0000313" key="2">
    <source>
        <dbReference type="EMBL" id="PWE54635.1"/>
    </source>
</evidence>
<dbReference type="Pfam" id="PF13649">
    <property type="entry name" value="Methyltransf_25"/>
    <property type="match status" value="1"/>
</dbReference>